<sequence>MGLLADDPGAGRRLLAALCARPDVAPQAVDGPVQVLVTAAATVDRALALCRHHDANRPDRPVLLVADVFDPAAVRTAVDAGVRTMLRRSDASPRSLVTALGAALNGEARLPSEAVVRLLGASAGPSVSSRLTARQVDVLALMAEGHGNAAIARRLGCSEHTVKNAGYELMARLQARNRAQAVARAVRTGLV</sequence>
<evidence type="ECO:0000313" key="5">
    <source>
        <dbReference type="EMBL" id="SCF29776.1"/>
    </source>
</evidence>
<dbReference type="InterPro" id="IPR000792">
    <property type="entry name" value="Tscrpt_reg_LuxR_C"/>
</dbReference>
<organism evidence="5 6">
    <name type="scientific">Micromonospora echinospora</name>
    <name type="common">Micromonospora purpurea</name>
    <dbReference type="NCBI Taxonomy" id="1877"/>
    <lineage>
        <taxon>Bacteria</taxon>
        <taxon>Bacillati</taxon>
        <taxon>Actinomycetota</taxon>
        <taxon>Actinomycetes</taxon>
        <taxon>Micromonosporales</taxon>
        <taxon>Micromonosporaceae</taxon>
        <taxon>Micromonospora</taxon>
    </lineage>
</organism>
<name>A0A1C4ZA16_MICEC</name>
<evidence type="ECO:0000313" key="6">
    <source>
        <dbReference type="Proteomes" id="UP000198253"/>
    </source>
</evidence>
<dbReference type="PANTHER" id="PTHR44688:SF16">
    <property type="entry name" value="DNA-BINDING TRANSCRIPTIONAL ACTIVATOR DEVR_DOSR"/>
    <property type="match status" value="1"/>
</dbReference>
<feature type="domain" description="HTH luxR-type" evidence="4">
    <location>
        <begin position="124"/>
        <end position="189"/>
    </location>
</feature>
<evidence type="ECO:0000259" key="4">
    <source>
        <dbReference type="PROSITE" id="PS50043"/>
    </source>
</evidence>
<accession>A0A1C4ZA16</accession>
<dbReference type="AlphaFoldDB" id="A0A1C4ZA16"/>
<keyword evidence="2 5" id="KW-0238">DNA-binding</keyword>
<gene>
    <name evidence="5" type="ORF">GA0070618_4966</name>
</gene>
<dbReference type="SMART" id="SM00421">
    <property type="entry name" value="HTH_LUXR"/>
    <property type="match status" value="1"/>
</dbReference>
<dbReference type="GO" id="GO:0003677">
    <property type="term" value="F:DNA binding"/>
    <property type="evidence" value="ECO:0007669"/>
    <property type="project" value="UniProtKB-KW"/>
</dbReference>
<dbReference type="PRINTS" id="PR00038">
    <property type="entry name" value="HTHLUXR"/>
</dbReference>
<dbReference type="Proteomes" id="UP000198253">
    <property type="component" value="Chromosome I"/>
</dbReference>
<protein>
    <submittedName>
        <fullName evidence="5">DNA-binding response regulator, NarL/FixJ family, contains REC and HTH domains</fullName>
    </submittedName>
</protein>
<dbReference type="PROSITE" id="PS50043">
    <property type="entry name" value="HTH_LUXR_2"/>
    <property type="match status" value="1"/>
</dbReference>
<dbReference type="EMBL" id="LT607413">
    <property type="protein sequence ID" value="SCF29776.1"/>
    <property type="molecule type" value="Genomic_DNA"/>
</dbReference>
<dbReference type="SUPFAM" id="SSF46894">
    <property type="entry name" value="C-terminal effector domain of the bipartite response regulators"/>
    <property type="match status" value="1"/>
</dbReference>
<proteinExistence type="predicted"/>
<dbReference type="Pfam" id="PF00196">
    <property type="entry name" value="GerE"/>
    <property type="match status" value="1"/>
</dbReference>
<dbReference type="CDD" id="cd06170">
    <property type="entry name" value="LuxR_C_like"/>
    <property type="match status" value="1"/>
</dbReference>
<keyword evidence="3" id="KW-0804">Transcription</keyword>
<evidence type="ECO:0000256" key="2">
    <source>
        <dbReference type="ARBA" id="ARBA00023125"/>
    </source>
</evidence>
<keyword evidence="1" id="KW-0805">Transcription regulation</keyword>
<dbReference type="Gene3D" id="3.40.50.2300">
    <property type="match status" value="1"/>
</dbReference>
<dbReference type="PANTHER" id="PTHR44688">
    <property type="entry name" value="DNA-BINDING TRANSCRIPTIONAL ACTIVATOR DEVR_DOSR"/>
    <property type="match status" value="1"/>
</dbReference>
<dbReference type="GO" id="GO:0006355">
    <property type="term" value="P:regulation of DNA-templated transcription"/>
    <property type="evidence" value="ECO:0007669"/>
    <property type="project" value="InterPro"/>
</dbReference>
<reference evidence="6" key="1">
    <citation type="submission" date="2016-06" db="EMBL/GenBank/DDBJ databases">
        <authorList>
            <person name="Varghese N."/>
            <person name="Submissions Spin"/>
        </authorList>
    </citation>
    <scope>NUCLEOTIDE SEQUENCE [LARGE SCALE GENOMIC DNA]</scope>
    <source>
        <strain evidence="6">DSM 43816</strain>
    </source>
</reference>
<evidence type="ECO:0000256" key="1">
    <source>
        <dbReference type="ARBA" id="ARBA00023015"/>
    </source>
</evidence>
<keyword evidence="6" id="KW-1185">Reference proteome</keyword>
<evidence type="ECO:0000256" key="3">
    <source>
        <dbReference type="ARBA" id="ARBA00023163"/>
    </source>
</evidence>
<dbReference type="InterPro" id="IPR016032">
    <property type="entry name" value="Sig_transdc_resp-reg_C-effctor"/>
</dbReference>
<dbReference type="InParanoid" id="A0A1C4ZA16"/>